<feature type="non-terminal residue" evidence="1">
    <location>
        <position position="160"/>
    </location>
</feature>
<name>A0A382W3M1_9ZZZZ</name>
<accession>A0A382W3M1</accession>
<gene>
    <name evidence="1" type="ORF">METZ01_LOCUS406138</name>
</gene>
<sequence length="160" mass="18800">MVINFQLFESIYKKFVTGEVSIFDGMNLLKNFRFTGQEFVRISIRQRDVGGDPAPVEFAIDKTFRVYKVANVQKPRESITTYVLKICDPRLFYCRRKRLSKVMRGSYDQMLQSVLLEEAHIKGEEFDQWTTTVPENNQFIVPNWTVSRFIDFAVNNSNYS</sequence>
<evidence type="ECO:0000313" key="1">
    <source>
        <dbReference type="EMBL" id="SVD53284.1"/>
    </source>
</evidence>
<protein>
    <submittedName>
        <fullName evidence="1">Uncharacterized protein</fullName>
    </submittedName>
</protein>
<proteinExistence type="predicted"/>
<reference evidence="1" key="1">
    <citation type="submission" date="2018-05" db="EMBL/GenBank/DDBJ databases">
        <authorList>
            <person name="Lanie J.A."/>
            <person name="Ng W.-L."/>
            <person name="Kazmierczak K.M."/>
            <person name="Andrzejewski T.M."/>
            <person name="Davidsen T.M."/>
            <person name="Wayne K.J."/>
            <person name="Tettelin H."/>
            <person name="Glass J.I."/>
            <person name="Rusch D."/>
            <person name="Podicherti R."/>
            <person name="Tsui H.-C.T."/>
            <person name="Winkler M.E."/>
        </authorList>
    </citation>
    <scope>NUCLEOTIDE SEQUENCE</scope>
</reference>
<dbReference type="EMBL" id="UINC01156711">
    <property type="protein sequence ID" value="SVD53284.1"/>
    <property type="molecule type" value="Genomic_DNA"/>
</dbReference>
<organism evidence="1">
    <name type="scientific">marine metagenome</name>
    <dbReference type="NCBI Taxonomy" id="408172"/>
    <lineage>
        <taxon>unclassified sequences</taxon>
        <taxon>metagenomes</taxon>
        <taxon>ecological metagenomes</taxon>
    </lineage>
</organism>
<dbReference type="AlphaFoldDB" id="A0A382W3M1"/>